<sequence length="114" mass="13024">MLCMYTRIPVTARLRYCRCCACIQESLSRPGYVTVDAVHVYKKSPSRPGYVTVDAVHVYKKSPSRPGYFTVDAVHVYKNPCIVSSRKTKICFGPKAFMTVFVLIFLFVPSYQIR</sequence>
<evidence type="ECO:0000313" key="3">
    <source>
        <dbReference type="Proteomes" id="UP001283361"/>
    </source>
</evidence>
<organism evidence="2 3">
    <name type="scientific">Elysia crispata</name>
    <name type="common">lettuce slug</name>
    <dbReference type="NCBI Taxonomy" id="231223"/>
    <lineage>
        <taxon>Eukaryota</taxon>
        <taxon>Metazoa</taxon>
        <taxon>Spiralia</taxon>
        <taxon>Lophotrochozoa</taxon>
        <taxon>Mollusca</taxon>
        <taxon>Gastropoda</taxon>
        <taxon>Heterobranchia</taxon>
        <taxon>Euthyneura</taxon>
        <taxon>Panpulmonata</taxon>
        <taxon>Sacoglossa</taxon>
        <taxon>Placobranchoidea</taxon>
        <taxon>Plakobranchidae</taxon>
        <taxon>Elysia</taxon>
    </lineage>
</organism>
<proteinExistence type="predicted"/>
<keyword evidence="1" id="KW-1133">Transmembrane helix</keyword>
<dbReference type="Proteomes" id="UP001283361">
    <property type="component" value="Unassembled WGS sequence"/>
</dbReference>
<keyword evidence="1" id="KW-0472">Membrane</keyword>
<feature type="transmembrane region" description="Helical" evidence="1">
    <location>
        <begin position="96"/>
        <end position="113"/>
    </location>
</feature>
<keyword evidence="3" id="KW-1185">Reference proteome</keyword>
<gene>
    <name evidence="2" type="ORF">RRG08_045639</name>
</gene>
<dbReference type="EMBL" id="JAWDGP010007297">
    <property type="protein sequence ID" value="KAK3726549.1"/>
    <property type="molecule type" value="Genomic_DNA"/>
</dbReference>
<accession>A0AAE0Y064</accession>
<dbReference type="AlphaFoldDB" id="A0AAE0Y064"/>
<reference evidence="2" key="1">
    <citation type="journal article" date="2023" name="G3 (Bethesda)">
        <title>A reference genome for the long-term kleptoplast-retaining sea slug Elysia crispata morphotype clarki.</title>
        <authorList>
            <person name="Eastman K.E."/>
            <person name="Pendleton A.L."/>
            <person name="Shaikh M.A."/>
            <person name="Suttiyut T."/>
            <person name="Ogas R."/>
            <person name="Tomko P."/>
            <person name="Gavelis G."/>
            <person name="Widhalm J.R."/>
            <person name="Wisecaver J.H."/>
        </authorList>
    </citation>
    <scope>NUCLEOTIDE SEQUENCE</scope>
    <source>
        <strain evidence="2">ECLA1</strain>
    </source>
</reference>
<comment type="caution">
    <text evidence="2">The sequence shown here is derived from an EMBL/GenBank/DDBJ whole genome shotgun (WGS) entry which is preliminary data.</text>
</comment>
<evidence type="ECO:0000313" key="2">
    <source>
        <dbReference type="EMBL" id="KAK3726549.1"/>
    </source>
</evidence>
<evidence type="ECO:0000256" key="1">
    <source>
        <dbReference type="SAM" id="Phobius"/>
    </source>
</evidence>
<keyword evidence="1" id="KW-0812">Transmembrane</keyword>
<name>A0AAE0Y064_9GAST</name>
<protein>
    <submittedName>
        <fullName evidence="2">Uncharacterized protein</fullName>
    </submittedName>
</protein>